<organism evidence="2 3">
    <name type="scientific">Tanacetum coccineum</name>
    <dbReference type="NCBI Taxonomy" id="301880"/>
    <lineage>
        <taxon>Eukaryota</taxon>
        <taxon>Viridiplantae</taxon>
        <taxon>Streptophyta</taxon>
        <taxon>Embryophyta</taxon>
        <taxon>Tracheophyta</taxon>
        <taxon>Spermatophyta</taxon>
        <taxon>Magnoliopsida</taxon>
        <taxon>eudicotyledons</taxon>
        <taxon>Gunneridae</taxon>
        <taxon>Pentapetalae</taxon>
        <taxon>asterids</taxon>
        <taxon>campanulids</taxon>
        <taxon>Asterales</taxon>
        <taxon>Asteraceae</taxon>
        <taxon>Asteroideae</taxon>
        <taxon>Anthemideae</taxon>
        <taxon>Anthemidinae</taxon>
        <taxon>Tanacetum</taxon>
    </lineage>
</organism>
<dbReference type="Pfam" id="PF07727">
    <property type="entry name" value="RVT_2"/>
    <property type="match status" value="1"/>
</dbReference>
<gene>
    <name evidence="2" type="ORF">Tco_0841813</name>
</gene>
<sequence>MHVVPPPITGNYMPSGPDIEVDYSQFTYGPKQTQPSKSETQLSEFDTVWSDSPIIEEYESDSEDDLGETVKNQFTHSQKPKVDKKELGYGFTVRACFVCGSLNHLIRDCDFHKKRMARKVELNNGWNNVQRVNKQNQFVPSAVLTRTGKIPVSTARASGTKNFSTARQSFNRQAVPTSTAMKVNTSKPIVNRVRPANVFHKTHSPSSRPFKKTTVLRTDFSKQKVNTAKVNAVITVGGKRETAVKPLAGCNWRPQRYNWHNWMVSKTWTGNKAYLAEFQYFNGGLCCFVELVKLYLCFNLENIVPSGGLACLNARSQLMNLNKWHRGDDNKVAFDLLRDALSVIFGLSELKKAIGTKWVYRNKKDERGVVVRNKARLVAQGHRQEEGIDYDEVYQMDVKSAFLYGKIDEEVYVSQPAGFLDPKYPQKVYKVVKALYGLHQAPRAWYATLSTFLLKNGYRRGTIDKTLVLKKDKHDIILVQVYVDDIISSSTKKSWCDEFEALMKKILKKFDFVNVKTASTLIETQKPLVKDEEANDVDVHLYRSMIGSLMYLTASRPDIMFAVCACSRFQVNPKTSNLSDVKRIFRYLKGKPKLGLWYPRVSSFDPEAYSDSDYAGANLDRKFITRGCQFLGRRLISWQYKKQTIMATSTTEAEYVAAASCCRQVFWIQNQMLDYGFNFMNTNIYIDNERTIFIVKNPVYHSKTKHNAIRHHFIRDAYEKKLIQVLKIHTDDNVADLPTKAFDVSSSLGFRESLGRALDGTEALMFPKLFILWLATVSTDIAELVPMGKVSTAIETLKKNTAKALISLSPTITHLKIMVVLESCPKHNMVAYLEKTDGNAEFHEIIDFLTRSSIHHALTLSNVKKTESLSFVDIHASRMLPMLC</sequence>
<dbReference type="SUPFAM" id="SSF56672">
    <property type="entry name" value="DNA/RNA polymerases"/>
    <property type="match status" value="1"/>
</dbReference>
<accession>A0ABQ5B1R6</accession>
<proteinExistence type="predicted"/>
<dbReference type="InterPro" id="IPR013103">
    <property type="entry name" value="RVT_2"/>
</dbReference>
<feature type="domain" description="Reverse transcriptase Ty1/copia-type" evidence="1">
    <location>
        <begin position="393"/>
        <end position="516"/>
    </location>
</feature>
<keyword evidence="3" id="KW-1185">Reference proteome</keyword>
<dbReference type="Proteomes" id="UP001151760">
    <property type="component" value="Unassembled WGS sequence"/>
</dbReference>
<dbReference type="PANTHER" id="PTHR11439:SF495">
    <property type="entry name" value="REVERSE TRANSCRIPTASE, RNA-DEPENDENT DNA POLYMERASE-RELATED"/>
    <property type="match status" value="1"/>
</dbReference>
<dbReference type="EMBL" id="BQNB010012743">
    <property type="protein sequence ID" value="GJT07351.1"/>
    <property type="molecule type" value="Genomic_DNA"/>
</dbReference>
<name>A0ABQ5B1R6_9ASTR</name>
<evidence type="ECO:0000313" key="2">
    <source>
        <dbReference type="EMBL" id="GJT07351.1"/>
    </source>
</evidence>
<evidence type="ECO:0000313" key="3">
    <source>
        <dbReference type="Proteomes" id="UP001151760"/>
    </source>
</evidence>
<protein>
    <submittedName>
        <fullName evidence="2">Ribonuclease H-like domain-containing protein</fullName>
    </submittedName>
</protein>
<evidence type="ECO:0000259" key="1">
    <source>
        <dbReference type="Pfam" id="PF07727"/>
    </source>
</evidence>
<reference evidence="2" key="1">
    <citation type="journal article" date="2022" name="Int. J. Mol. Sci.">
        <title>Draft Genome of Tanacetum Coccineum: Genomic Comparison of Closely Related Tanacetum-Family Plants.</title>
        <authorList>
            <person name="Yamashiro T."/>
            <person name="Shiraishi A."/>
            <person name="Nakayama K."/>
            <person name="Satake H."/>
        </authorList>
    </citation>
    <scope>NUCLEOTIDE SEQUENCE</scope>
</reference>
<dbReference type="InterPro" id="IPR043502">
    <property type="entry name" value="DNA/RNA_pol_sf"/>
</dbReference>
<dbReference type="PANTHER" id="PTHR11439">
    <property type="entry name" value="GAG-POL-RELATED RETROTRANSPOSON"/>
    <property type="match status" value="1"/>
</dbReference>
<reference evidence="2" key="2">
    <citation type="submission" date="2022-01" db="EMBL/GenBank/DDBJ databases">
        <authorList>
            <person name="Yamashiro T."/>
            <person name="Shiraishi A."/>
            <person name="Satake H."/>
            <person name="Nakayama K."/>
        </authorList>
    </citation>
    <scope>NUCLEOTIDE SEQUENCE</scope>
</reference>
<comment type="caution">
    <text evidence="2">The sequence shown here is derived from an EMBL/GenBank/DDBJ whole genome shotgun (WGS) entry which is preliminary data.</text>
</comment>
<dbReference type="CDD" id="cd09272">
    <property type="entry name" value="RNase_HI_RT_Ty1"/>
    <property type="match status" value="1"/>
</dbReference>